<evidence type="ECO:0000256" key="1">
    <source>
        <dbReference type="SAM" id="MobiDB-lite"/>
    </source>
</evidence>
<accession>A0A069BAC6</accession>
<evidence type="ECO:0000313" key="2">
    <source>
        <dbReference type="EMBL" id="KGX06077.1"/>
    </source>
</evidence>
<dbReference type="AlphaFoldDB" id="A0A069BAC6"/>
<evidence type="ECO:0000313" key="3">
    <source>
        <dbReference type="EMBL" id="PJO65608.1"/>
    </source>
</evidence>
<dbReference type="EMBL" id="PHRB01000012">
    <property type="protein sequence ID" value="PJO65608.1"/>
    <property type="molecule type" value="Genomic_DNA"/>
</dbReference>
<dbReference type="OrthoDB" id="9021081at2"/>
<protein>
    <submittedName>
        <fullName evidence="2">Uncharacterized protein</fullName>
    </submittedName>
</protein>
<reference evidence="3 5" key="2">
    <citation type="submission" date="2017-11" db="EMBL/GenBank/DDBJ databases">
        <title>Molecular characterization of Burkholderia pseudomallei and closely related isolates from Vietnam.</title>
        <authorList>
            <person name="Ustinov D.V."/>
            <person name="Antonov A.S."/>
            <person name="Avdusheva E.F."/>
            <person name="Shpak I.M."/>
            <person name="Zakharova I.B."/>
            <person name="Thi L.A."/>
            <person name="Teteryatnikova N."/>
            <person name="Lopasteyskaya Y.A."/>
            <person name="Kuzyutina J.A."/>
            <person name="Ngo T.N."/>
            <person name="Victorov D.V."/>
        </authorList>
    </citation>
    <scope>NUCLEOTIDE SEQUENCE [LARGE SCALE GENOMIC DNA]</scope>
    <source>
        <strain evidence="3 5">V1512</strain>
    </source>
</reference>
<comment type="caution">
    <text evidence="2">The sequence shown here is derived from an EMBL/GenBank/DDBJ whole genome shotgun (WGS) entry which is preliminary data.</text>
</comment>
<proteinExistence type="predicted"/>
<name>A0A069BAC6_BURPE</name>
<gene>
    <name evidence="3" type="ORF">CWD88_14300</name>
    <name evidence="2" type="ORF">Y036_2951</name>
</gene>
<dbReference type="Proteomes" id="UP000231878">
    <property type="component" value="Unassembled WGS sequence"/>
</dbReference>
<dbReference type="EMBL" id="JQIM01000010">
    <property type="protein sequence ID" value="KGX06077.1"/>
    <property type="molecule type" value="Genomic_DNA"/>
</dbReference>
<reference evidence="2 4" key="1">
    <citation type="submission" date="2014-08" db="EMBL/GenBank/DDBJ databases">
        <authorList>
            <person name="Bunnell A."/>
            <person name="Chain P.S."/>
            <person name="Chertkov O."/>
            <person name="Currie B.J."/>
            <person name="Daligault H.E."/>
            <person name="Davenport K.W."/>
            <person name="Davis C."/>
            <person name="Gleasner C.D."/>
            <person name="Johnson S.L."/>
            <person name="Kaestli M."/>
            <person name="Koren S."/>
            <person name="Kunde Y.A."/>
            <person name="Mayo M."/>
            <person name="McMurry K.K."/>
            <person name="Price E.P."/>
            <person name="Reitenga K.G."/>
            <person name="Robison R."/>
            <person name="Rosovitz M.J."/>
            <person name="Sarovich D.S."/>
            <person name="Teshima H."/>
        </authorList>
    </citation>
    <scope>NUCLEOTIDE SEQUENCE [LARGE SCALE GENOMIC DNA]</scope>
    <source>
        <strain evidence="2 4">MSHR44</strain>
    </source>
</reference>
<evidence type="ECO:0000313" key="4">
    <source>
        <dbReference type="Proteomes" id="UP000030475"/>
    </source>
</evidence>
<feature type="region of interest" description="Disordered" evidence="1">
    <location>
        <begin position="66"/>
        <end position="87"/>
    </location>
</feature>
<dbReference type="GeneID" id="93061149"/>
<dbReference type="RefSeq" id="WP_004522323.1">
    <property type="nucleotide sequence ID" value="NZ_AP028071.1"/>
</dbReference>
<dbReference type="OMA" id="TEFDPNW"/>
<dbReference type="Proteomes" id="UP000030475">
    <property type="component" value="Unassembled WGS sequence"/>
</dbReference>
<sequence>MLNGIKRFAHRLGIARRSNSGRAPAASTTFATEFDATWHGDHWQNLLASPLDARHYVMEDWAQPVMPEPDEQAHASPPGRRKRWYEQ</sequence>
<organism evidence="2 4">
    <name type="scientific">Burkholderia pseudomallei</name>
    <name type="common">Pseudomonas pseudomallei</name>
    <dbReference type="NCBI Taxonomy" id="28450"/>
    <lineage>
        <taxon>Bacteria</taxon>
        <taxon>Pseudomonadati</taxon>
        <taxon>Pseudomonadota</taxon>
        <taxon>Betaproteobacteria</taxon>
        <taxon>Burkholderiales</taxon>
        <taxon>Burkholderiaceae</taxon>
        <taxon>Burkholderia</taxon>
        <taxon>pseudomallei group</taxon>
    </lineage>
</organism>
<evidence type="ECO:0000313" key="5">
    <source>
        <dbReference type="Proteomes" id="UP000231878"/>
    </source>
</evidence>